<name>A0AAW0B2C4_9AGAR</name>
<gene>
    <name evidence="2" type="ORF">VNI00_017737</name>
</gene>
<protein>
    <submittedName>
        <fullName evidence="2">Uncharacterized protein</fullName>
    </submittedName>
</protein>
<organism evidence="2 3">
    <name type="scientific">Paramarasmius palmivorus</name>
    <dbReference type="NCBI Taxonomy" id="297713"/>
    <lineage>
        <taxon>Eukaryota</taxon>
        <taxon>Fungi</taxon>
        <taxon>Dikarya</taxon>
        <taxon>Basidiomycota</taxon>
        <taxon>Agaricomycotina</taxon>
        <taxon>Agaricomycetes</taxon>
        <taxon>Agaricomycetidae</taxon>
        <taxon>Agaricales</taxon>
        <taxon>Marasmiineae</taxon>
        <taxon>Marasmiaceae</taxon>
        <taxon>Paramarasmius</taxon>
    </lineage>
</organism>
<sequence>MNGQRHDGDLGVAPTQAEKDNSEVAEQDSVDTKTLLALSIYRKTIPEVWDLAMAWCFCTRHCTQSMCGADWVLVAPWDERN</sequence>
<evidence type="ECO:0000256" key="1">
    <source>
        <dbReference type="SAM" id="MobiDB-lite"/>
    </source>
</evidence>
<comment type="caution">
    <text evidence="2">The sequence shown here is derived from an EMBL/GenBank/DDBJ whole genome shotgun (WGS) entry which is preliminary data.</text>
</comment>
<dbReference type="AlphaFoldDB" id="A0AAW0B2C4"/>
<evidence type="ECO:0000313" key="2">
    <source>
        <dbReference type="EMBL" id="KAK7020285.1"/>
    </source>
</evidence>
<proteinExistence type="predicted"/>
<evidence type="ECO:0000313" key="3">
    <source>
        <dbReference type="Proteomes" id="UP001383192"/>
    </source>
</evidence>
<reference evidence="2 3" key="1">
    <citation type="submission" date="2024-01" db="EMBL/GenBank/DDBJ databases">
        <title>A draft genome for a cacao thread blight-causing isolate of Paramarasmius palmivorus.</title>
        <authorList>
            <person name="Baruah I.K."/>
            <person name="Bukari Y."/>
            <person name="Amoako-Attah I."/>
            <person name="Meinhardt L.W."/>
            <person name="Bailey B.A."/>
            <person name="Cohen S.P."/>
        </authorList>
    </citation>
    <scope>NUCLEOTIDE SEQUENCE [LARGE SCALE GENOMIC DNA]</scope>
    <source>
        <strain evidence="2 3">GH-12</strain>
    </source>
</reference>
<keyword evidence="3" id="KW-1185">Reference proteome</keyword>
<dbReference type="EMBL" id="JAYKXP010000187">
    <property type="protein sequence ID" value="KAK7020285.1"/>
    <property type="molecule type" value="Genomic_DNA"/>
</dbReference>
<dbReference type="Proteomes" id="UP001383192">
    <property type="component" value="Unassembled WGS sequence"/>
</dbReference>
<feature type="region of interest" description="Disordered" evidence="1">
    <location>
        <begin position="1"/>
        <end position="29"/>
    </location>
</feature>
<accession>A0AAW0B2C4</accession>